<dbReference type="AlphaFoldDB" id="A0A834SVM3"/>
<evidence type="ECO:0000313" key="1">
    <source>
        <dbReference type="EMBL" id="KAF7810343.1"/>
    </source>
</evidence>
<organism evidence="1 2">
    <name type="scientific">Senna tora</name>
    <dbReference type="NCBI Taxonomy" id="362788"/>
    <lineage>
        <taxon>Eukaryota</taxon>
        <taxon>Viridiplantae</taxon>
        <taxon>Streptophyta</taxon>
        <taxon>Embryophyta</taxon>
        <taxon>Tracheophyta</taxon>
        <taxon>Spermatophyta</taxon>
        <taxon>Magnoliopsida</taxon>
        <taxon>eudicotyledons</taxon>
        <taxon>Gunneridae</taxon>
        <taxon>Pentapetalae</taxon>
        <taxon>rosids</taxon>
        <taxon>fabids</taxon>
        <taxon>Fabales</taxon>
        <taxon>Fabaceae</taxon>
        <taxon>Caesalpinioideae</taxon>
        <taxon>Cassia clade</taxon>
        <taxon>Senna</taxon>
    </lineage>
</organism>
<evidence type="ECO:0000313" key="2">
    <source>
        <dbReference type="Proteomes" id="UP000634136"/>
    </source>
</evidence>
<dbReference type="Proteomes" id="UP000634136">
    <property type="component" value="Unassembled WGS sequence"/>
</dbReference>
<protein>
    <submittedName>
        <fullName evidence="1">Uncharacterized protein</fullName>
    </submittedName>
</protein>
<gene>
    <name evidence="1" type="ORF">G2W53_037086</name>
</gene>
<proteinExistence type="predicted"/>
<reference evidence="1" key="1">
    <citation type="submission" date="2020-09" db="EMBL/GenBank/DDBJ databases">
        <title>Genome-Enabled Discovery of Anthraquinone Biosynthesis in Senna tora.</title>
        <authorList>
            <person name="Kang S.-H."/>
            <person name="Pandey R.P."/>
            <person name="Lee C.-M."/>
            <person name="Sim J.-S."/>
            <person name="Jeong J.-T."/>
            <person name="Choi B.-S."/>
            <person name="Jung M."/>
            <person name="Ginzburg D."/>
            <person name="Zhao K."/>
            <person name="Won S.Y."/>
            <person name="Oh T.-J."/>
            <person name="Yu Y."/>
            <person name="Kim N.-H."/>
            <person name="Lee O.R."/>
            <person name="Lee T.-H."/>
            <person name="Bashyal P."/>
            <person name="Kim T.-S."/>
            <person name="Lee W.-H."/>
            <person name="Kawkins C."/>
            <person name="Kim C.-K."/>
            <person name="Kim J.S."/>
            <person name="Ahn B.O."/>
            <person name="Rhee S.Y."/>
            <person name="Sohng J.K."/>
        </authorList>
    </citation>
    <scope>NUCLEOTIDE SEQUENCE</scope>
    <source>
        <tissue evidence="1">Leaf</tissue>
    </source>
</reference>
<dbReference type="OrthoDB" id="306304at2759"/>
<keyword evidence="2" id="KW-1185">Reference proteome</keyword>
<sequence length="132" mass="15703">MHWKKDRKRNCRLWSSFIWRESNQFEPIVGKVTAYNDHWEGTFLTGMRDTLQVLKNQDFLSITLCAKDETFLHKLKHPLQNHKRRGTIARDIIDLMQAFRSITYRVNNETIKALTNYLEGALVGTYYYTSLM</sequence>
<dbReference type="EMBL" id="JAAIUW010000011">
    <property type="protein sequence ID" value="KAF7810343.1"/>
    <property type="molecule type" value="Genomic_DNA"/>
</dbReference>
<name>A0A834SVM3_9FABA</name>
<accession>A0A834SVM3</accession>
<comment type="caution">
    <text evidence="1">The sequence shown here is derived from an EMBL/GenBank/DDBJ whole genome shotgun (WGS) entry which is preliminary data.</text>
</comment>